<name>A0ACC9CYT1_9FIRM</name>
<proteinExistence type="predicted"/>
<gene>
    <name evidence="1" type="ORF">CGS49_13040</name>
</gene>
<evidence type="ECO:0000313" key="2">
    <source>
        <dbReference type="Proteomes" id="UP000220959"/>
    </source>
</evidence>
<reference evidence="1 2" key="1">
    <citation type="journal article" date="2017" name="Front. Microbiol.">
        <title>New Insights into the Diversity of the Genus Faecalibacterium.</title>
        <authorList>
            <person name="Benevides L."/>
            <person name="Burman S."/>
            <person name="Martin R."/>
            <person name="Robert V."/>
            <person name="Thomas M."/>
            <person name="Miquel S."/>
            <person name="Chain F."/>
            <person name="Sokol H."/>
            <person name="Bermudez-Humaran L.G."/>
            <person name="Morrison M."/>
            <person name="Langella P."/>
            <person name="Azevedo V.A."/>
            <person name="Chatel J.M."/>
            <person name="Soares S."/>
        </authorList>
    </citation>
    <scope>NUCLEOTIDE SEQUENCE [LARGE SCALE GENOMIC DNA]</scope>
    <source>
        <strain evidence="2">CNCM I-4541</strain>
    </source>
</reference>
<dbReference type="EMBL" id="NMTR01000021">
    <property type="protein sequence ID" value="PDX60883.1"/>
    <property type="molecule type" value="Genomic_DNA"/>
</dbReference>
<protein>
    <submittedName>
        <fullName evidence="1">Uncharacterized protein</fullName>
    </submittedName>
</protein>
<keyword evidence="2" id="KW-1185">Reference proteome</keyword>
<evidence type="ECO:0000313" key="1">
    <source>
        <dbReference type="EMBL" id="PDX60883.1"/>
    </source>
</evidence>
<dbReference type="Proteomes" id="UP000220959">
    <property type="component" value="Unassembled WGS sequence"/>
</dbReference>
<comment type="caution">
    <text evidence="1">The sequence shown here is derived from an EMBL/GenBank/DDBJ whole genome shotgun (WGS) entry which is preliminary data.</text>
</comment>
<accession>A0ACC9CYT1</accession>
<organism evidence="1 2">
    <name type="scientific">Faecalibacterium langellae</name>
    <dbReference type="NCBI Taxonomy" id="3435293"/>
    <lineage>
        <taxon>Bacteria</taxon>
        <taxon>Bacillati</taxon>
        <taxon>Bacillota</taxon>
        <taxon>Clostridia</taxon>
        <taxon>Eubacteriales</taxon>
        <taxon>Oscillospiraceae</taxon>
        <taxon>Faecalibacterium</taxon>
    </lineage>
</organism>
<sequence>MSDRERIIQLLDEVPAYKLGYVLAYVQGLTADEDADDAYCEQLYQHYLNDPERGQTYTEDEVCKELGIAL</sequence>